<dbReference type="PANTHER" id="PTHR43004">
    <property type="entry name" value="TRK SYSTEM POTASSIUM UPTAKE PROTEIN"/>
    <property type="match status" value="1"/>
</dbReference>
<evidence type="ECO:0000256" key="2">
    <source>
        <dbReference type="ARBA" id="ARBA00022630"/>
    </source>
</evidence>
<dbReference type="InterPro" id="IPR016167">
    <property type="entry name" value="FAD-bd_PCMH_sub1"/>
</dbReference>
<dbReference type="Pfam" id="PF01565">
    <property type="entry name" value="FAD_binding_4"/>
    <property type="match status" value="1"/>
</dbReference>
<dbReference type="Gene3D" id="3.30.43.10">
    <property type="entry name" value="Uridine Diphospho-n-acetylenolpyruvylglucosamine Reductase, domain 2"/>
    <property type="match status" value="1"/>
</dbReference>
<dbReference type="Proteomes" id="UP000234585">
    <property type="component" value="Unassembled WGS sequence"/>
</dbReference>
<keyword evidence="4" id="KW-0560">Oxidoreductase</keyword>
<dbReference type="InterPro" id="IPR006094">
    <property type="entry name" value="Oxid_FAD_bind_N"/>
</dbReference>
<dbReference type="PANTHER" id="PTHR43004:SF8">
    <property type="entry name" value="FAD-BINDING DOMAIN-CONTAINING PROTEIN-RELATED"/>
    <property type="match status" value="1"/>
</dbReference>
<dbReference type="GO" id="GO:0016709">
    <property type="term" value="F:oxidoreductase activity, acting on paired donors, with incorporation or reduction of molecular oxygen, NAD(P)H as one donor, and incorporation of one atom of oxygen"/>
    <property type="evidence" value="ECO:0007669"/>
    <property type="project" value="UniProtKB-ARBA"/>
</dbReference>
<dbReference type="PROSITE" id="PS00862">
    <property type="entry name" value="OX2_COVAL_FAD"/>
    <property type="match status" value="1"/>
</dbReference>
<keyword evidence="3" id="KW-0274">FAD</keyword>
<dbReference type="AlphaFoldDB" id="A0A2I2FHU8"/>
<evidence type="ECO:0000256" key="3">
    <source>
        <dbReference type="ARBA" id="ARBA00022827"/>
    </source>
</evidence>
<proteinExistence type="inferred from homology"/>
<dbReference type="RefSeq" id="XP_024674220.1">
    <property type="nucleotide sequence ID" value="XM_024816109.1"/>
</dbReference>
<dbReference type="InterPro" id="IPR050641">
    <property type="entry name" value="RIFMO-like"/>
</dbReference>
<evidence type="ECO:0000256" key="1">
    <source>
        <dbReference type="ARBA" id="ARBA00005466"/>
    </source>
</evidence>
<gene>
    <name evidence="7" type="ORF">BDW47DRAFT_123718</name>
</gene>
<dbReference type="Gene3D" id="3.40.30.120">
    <property type="match status" value="1"/>
</dbReference>
<dbReference type="Pfam" id="PF01494">
    <property type="entry name" value="FAD_binding_3"/>
    <property type="match status" value="1"/>
</dbReference>
<name>A0A2I2FHU8_ASPCN</name>
<dbReference type="InterPro" id="IPR036318">
    <property type="entry name" value="FAD-bd_PCMH-like_sf"/>
</dbReference>
<dbReference type="GO" id="GO:0071949">
    <property type="term" value="F:FAD binding"/>
    <property type="evidence" value="ECO:0007669"/>
    <property type="project" value="InterPro"/>
</dbReference>
<dbReference type="InterPro" id="IPR006093">
    <property type="entry name" value="Oxy_OxRdtase_FAD_BS"/>
</dbReference>
<evidence type="ECO:0000313" key="7">
    <source>
        <dbReference type="EMBL" id="PLB40208.1"/>
    </source>
</evidence>
<dbReference type="InterPro" id="IPR036188">
    <property type="entry name" value="FAD/NAD-bd_sf"/>
</dbReference>
<evidence type="ECO:0000259" key="5">
    <source>
        <dbReference type="Pfam" id="PF01494"/>
    </source>
</evidence>
<keyword evidence="8" id="KW-1185">Reference proteome</keyword>
<dbReference type="PRINTS" id="PR00420">
    <property type="entry name" value="RNGMNOXGNASE"/>
</dbReference>
<evidence type="ECO:0000256" key="4">
    <source>
        <dbReference type="ARBA" id="ARBA00023002"/>
    </source>
</evidence>
<dbReference type="EMBL" id="KZ559125">
    <property type="protein sequence ID" value="PLB40208.1"/>
    <property type="molecule type" value="Genomic_DNA"/>
</dbReference>
<comment type="similarity">
    <text evidence="1">Belongs to the oxygen-dependent FAD-linked oxidoreductase family.</text>
</comment>
<reference evidence="7 8" key="1">
    <citation type="submission" date="2017-12" db="EMBL/GenBank/DDBJ databases">
        <authorList>
            <consortium name="DOE Joint Genome Institute"/>
            <person name="Haridas S."/>
            <person name="Kjaerbolling I."/>
            <person name="Vesth T.C."/>
            <person name="Frisvad J.C."/>
            <person name="Nybo J.L."/>
            <person name="Theobald S."/>
            <person name="Kuo A."/>
            <person name="Bowyer P."/>
            <person name="Matsuda Y."/>
            <person name="Mondo S."/>
            <person name="Lyhne E.K."/>
            <person name="Kogle M.E."/>
            <person name="Clum A."/>
            <person name="Lipzen A."/>
            <person name="Salamov A."/>
            <person name="Ngan C.Y."/>
            <person name="Daum C."/>
            <person name="Chiniquy J."/>
            <person name="Barry K."/>
            <person name="LaButti K."/>
            <person name="Simmons B.A."/>
            <person name="Magnuson J.K."/>
            <person name="Mortensen U.H."/>
            <person name="Larsen T.O."/>
            <person name="Grigoriev I.V."/>
            <person name="Baker S.E."/>
            <person name="Andersen M.R."/>
            <person name="Nordberg H.P."/>
            <person name="Cantor M.N."/>
            <person name="Hua S.X."/>
        </authorList>
    </citation>
    <scope>NUCLEOTIDE SEQUENCE [LARGE SCALE GENOMIC DNA]</scope>
    <source>
        <strain evidence="7 8">CBS 102.13</strain>
    </source>
</reference>
<dbReference type="STRING" id="41067.A0A2I2FHU8"/>
<organism evidence="7 8">
    <name type="scientific">Aspergillus candidus</name>
    <dbReference type="NCBI Taxonomy" id="41067"/>
    <lineage>
        <taxon>Eukaryota</taxon>
        <taxon>Fungi</taxon>
        <taxon>Dikarya</taxon>
        <taxon>Ascomycota</taxon>
        <taxon>Pezizomycotina</taxon>
        <taxon>Eurotiomycetes</taxon>
        <taxon>Eurotiomycetidae</taxon>
        <taxon>Eurotiales</taxon>
        <taxon>Aspergillaceae</taxon>
        <taxon>Aspergillus</taxon>
        <taxon>Aspergillus subgen. Circumdati</taxon>
    </lineage>
</organism>
<dbReference type="SUPFAM" id="SSF56176">
    <property type="entry name" value="FAD-binding/transporter-associated domain-like"/>
    <property type="match status" value="1"/>
</dbReference>
<sequence>MFVVGKLRGVDRLQQNLVRHCGGASESVLSFCTVHPTLWSFRTLHKGNPKYEAARTNSVWNGCVPNRHPSLIVYSKNDADVQSIVHYARAHKLRIAIKSSGHSLTANFLRDGGILVDLEKMNSMTYYAHTTVFGYLIGGSTVLSIKEAELILIGDPDLKLTIEIITKWRVNEGVADFFSKGNVFNIGDAVHRLPPANGLCSNTSIHDSYNLAWKLAYVLKGLADSKILDTYTIERQPVGQHIVRRANDSWRIDLNLFDALGMFEPDLKKREERFKLMGEDSPNGKEYRARLNKAFRLTRLQFSSLGSEMNQFYQSSSVYIEDEPLEAQTPKYTRDKESYYTAARPGWKGTVHHPHGAGRQGCLVSCGVPGLETAVFGIVWGQDYLDTGKIWHNVRGMESDGAVLVRPDRIVCWRSKTRLEHEHAAMNLEWVIQHILKW</sequence>
<dbReference type="OrthoDB" id="2690153at2759"/>
<feature type="domain" description="FAD linked oxidase N-terminal" evidence="6">
    <location>
        <begin position="69"/>
        <end position="124"/>
    </location>
</feature>
<protein>
    <submittedName>
        <fullName evidence="7">FAD binding domain-domain-containing protein</fullName>
    </submittedName>
</protein>
<accession>A0A2I2FHU8</accession>
<dbReference type="GeneID" id="36523269"/>
<dbReference type="InterPro" id="IPR002938">
    <property type="entry name" value="FAD-bd"/>
</dbReference>
<dbReference type="SUPFAM" id="SSF51905">
    <property type="entry name" value="FAD/NAD(P)-binding domain"/>
    <property type="match status" value="1"/>
</dbReference>
<keyword evidence="2" id="KW-0285">Flavoprotein</keyword>
<evidence type="ECO:0000259" key="6">
    <source>
        <dbReference type="Pfam" id="PF01565"/>
    </source>
</evidence>
<feature type="domain" description="FAD-binding" evidence="5">
    <location>
        <begin position="152"/>
        <end position="246"/>
    </location>
</feature>
<dbReference type="Gene3D" id="3.50.50.60">
    <property type="entry name" value="FAD/NAD(P)-binding domain"/>
    <property type="match status" value="1"/>
</dbReference>
<dbReference type="Gene3D" id="3.30.9.10">
    <property type="entry name" value="D-Amino Acid Oxidase, subunit A, domain 2"/>
    <property type="match status" value="1"/>
</dbReference>
<evidence type="ECO:0000313" key="8">
    <source>
        <dbReference type="Proteomes" id="UP000234585"/>
    </source>
</evidence>